<dbReference type="EMBL" id="UYRT01079703">
    <property type="protein sequence ID" value="VDN21228.1"/>
    <property type="molecule type" value="Genomic_DNA"/>
</dbReference>
<dbReference type="Pfam" id="PF25096">
    <property type="entry name" value="DUF7808"/>
    <property type="match status" value="1"/>
</dbReference>
<keyword evidence="3" id="KW-1185">Reference proteome</keyword>
<protein>
    <submittedName>
        <fullName evidence="4">Lipocalin</fullName>
    </submittedName>
</protein>
<sequence>MCEESDDTTVLTKVPTWNHACNIFYNYMLQRYLWRTGDCLNTTITFEVRCGFARDPRIFYRQNQKLFEYEDSEGEQKRAKNWRIAFV</sequence>
<name>A0A183DVZ9_9BILA</name>
<evidence type="ECO:0000313" key="4">
    <source>
        <dbReference type="WBParaSite" id="GPUH_0001290401-mRNA-1"/>
    </source>
</evidence>
<feature type="domain" description="DUF7808" evidence="1">
    <location>
        <begin position="1"/>
        <end position="69"/>
    </location>
</feature>
<evidence type="ECO:0000313" key="2">
    <source>
        <dbReference type="EMBL" id="VDN21228.1"/>
    </source>
</evidence>
<reference evidence="4" key="1">
    <citation type="submission" date="2016-06" db="UniProtKB">
        <authorList>
            <consortium name="WormBaseParasite"/>
        </authorList>
    </citation>
    <scope>IDENTIFICATION</scope>
</reference>
<proteinExistence type="predicted"/>
<organism evidence="4">
    <name type="scientific">Gongylonema pulchrum</name>
    <dbReference type="NCBI Taxonomy" id="637853"/>
    <lineage>
        <taxon>Eukaryota</taxon>
        <taxon>Metazoa</taxon>
        <taxon>Ecdysozoa</taxon>
        <taxon>Nematoda</taxon>
        <taxon>Chromadorea</taxon>
        <taxon>Rhabditida</taxon>
        <taxon>Spirurina</taxon>
        <taxon>Spiruromorpha</taxon>
        <taxon>Spiruroidea</taxon>
        <taxon>Gongylonematidae</taxon>
        <taxon>Gongylonema</taxon>
    </lineage>
</organism>
<gene>
    <name evidence="2" type="ORF">GPUH_LOCUS12890</name>
</gene>
<evidence type="ECO:0000259" key="1">
    <source>
        <dbReference type="Pfam" id="PF25096"/>
    </source>
</evidence>
<dbReference type="WBParaSite" id="GPUH_0001290401-mRNA-1">
    <property type="protein sequence ID" value="GPUH_0001290401-mRNA-1"/>
    <property type="gene ID" value="GPUH_0001290401"/>
</dbReference>
<reference evidence="2 3" key="2">
    <citation type="submission" date="2018-11" db="EMBL/GenBank/DDBJ databases">
        <authorList>
            <consortium name="Pathogen Informatics"/>
        </authorList>
    </citation>
    <scope>NUCLEOTIDE SEQUENCE [LARGE SCALE GENOMIC DNA]</scope>
</reference>
<dbReference type="OrthoDB" id="5796062at2759"/>
<dbReference type="Proteomes" id="UP000271098">
    <property type="component" value="Unassembled WGS sequence"/>
</dbReference>
<dbReference type="AlphaFoldDB" id="A0A183DVZ9"/>
<dbReference type="InterPro" id="IPR056710">
    <property type="entry name" value="DUF7808"/>
</dbReference>
<accession>A0A183DVZ9</accession>
<evidence type="ECO:0000313" key="3">
    <source>
        <dbReference type="Proteomes" id="UP000271098"/>
    </source>
</evidence>